<reference evidence="2" key="1">
    <citation type="submission" date="2022-10" db="EMBL/GenBank/DDBJ databases">
        <authorList>
            <person name="Chen Y."/>
            <person name="Dougan E. K."/>
            <person name="Chan C."/>
            <person name="Rhodes N."/>
            <person name="Thang M."/>
        </authorList>
    </citation>
    <scope>NUCLEOTIDE SEQUENCE</scope>
</reference>
<evidence type="ECO:0000256" key="1">
    <source>
        <dbReference type="SAM" id="MobiDB-lite"/>
    </source>
</evidence>
<keyword evidence="4" id="KW-1185">Reference proteome</keyword>
<dbReference type="EMBL" id="CAMXCT030005201">
    <property type="protein sequence ID" value="CAL4798976.1"/>
    <property type="molecule type" value="Genomic_DNA"/>
</dbReference>
<evidence type="ECO:0000313" key="2">
    <source>
        <dbReference type="EMBL" id="CAI4011664.1"/>
    </source>
</evidence>
<protein>
    <submittedName>
        <fullName evidence="2">Uncharacterized protein</fullName>
    </submittedName>
</protein>
<accession>A0A9P1DJW4</accession>
<organism evidence="2">
    <name type="scientific">Cladocopium goreaui</name>
    <dbReference type="NCBI Taxonomy" id="2562237"/>
    <lineage>
        <taxon>Eukaryota</taxon>
        <taxon>Sar</taxon>
        <taxon>Alveolata</taxon>
        <taxon>Dinophyceae</taxon>
        <taxon>Suessiales</taxon>
        <taxon>Symbiodiniaceae</taxon>
        <taxon>Cladocopium</taxon>
    </lineage>
</organism>
<dbReference type="Proteomes" id="UP001152797">
    <property type="component" value="Unassembled WGS sequence"/>
</dbReference>
<proteinExistence type="predicted"/>
<evidence type="ECO:0000313" key="3">
    <source>
        <dbReference type="EMBL" id="CAL1165039.1"/>
    </source>
</evidence>
<dbReference type="AlphaFoldDB" id="A0A9P1DJW4"/>
<name>A0A9P1DJW4_9DINO</name>
<sequence length="191" mass="21441">MPRLDAVSMAPKKSEKGYTGPEDEQHGKDTKKEASRISRGQVEETSAEMSVRFLINERFNRKIPYHPEMKASTLFSFLERYLKSEGVYAWRNKPGIGLECEGPWLIFGGRALLPDGEEFNFFGRTGQRPTGEPINGYLAGDRTVSSLGLRPDSEIAIAPKDVMDVFFPYEDDDEGQIAGDRAQSVEDQSKK</sequence>
<reference evidence="3" key="2">
    <citation type="submission" date="2024-04" db="EMBL/GenBank/DDBJ databases">
        <authorList>
            <person name="Chen Y."/>
            <person name="Shah S."/>
            <person name="Dougan E. K."/>
            <person name="Thang M."/>
            <person name="Chan C."/>
        </authorList>
    </citation>
    <scope>NUCLEOTIDE SEQUENCE [LARGE SCALE GENOMIC DNA]</scope>
</reference>
<dbReference type="EMBL" id="CAMXCT020005201">
    <property type="protein sequence ID" value="CAL1165039.1"/>
    <property type="molecule type" value="Genomic_DNA"/>
</dbReference>
<comment type="caution">
    <text evidence="2">The sequence shown here is derived from an EMBL/GenBank/DDBJ whole genome shotgun (WGS) entry which is preliminary data.</text>
</comment>
<evidence type="ECO:0000313" key="4">
    <source>
        <dbReference type="Proteomes" id="UP001152797"/>
    </source>
</evidence>
<feature type="region of interest" description="Disordered" evidence="1">
    <location>
        <begin position="172"/>
        <end position="191"/>
    </location>
</feature>
<feature type="region of interest" description="Disordered" evidence="1">
    <location>
        <begin position="1"/>
        <end position="43"/>
    </location>
</feature>
<feature type="compositionally biased region" description="Basic and acidic residues" evidence="1">
    <location>
        <begin position="23"/>
        <end position="36"/>
    </location>
</feature>
<dbReference type="EMBL" id="CAMXCT010005201">
    <property type="protein sequence ID" value="CAI4011664.1"/>
    <property type="molecule type" value="Genomic_DNA"/>
</dbReference>
<gene>
    <name evidence="2" type="ORF">C1SCF055_LOCUS36802</name>
</gene>